<dbReference type="SUPFAM" id="SSF53850">
    <property type="entry name" value="Periplasmic binding protein-like II"/>
    <property type="match status" value="1"/>
</dbReference>
<gene>
    <name evidence="4" type="ORF">FRC54_10650</name>
</gene>
<dbReference type="Pfam" id="PF00496">
    <property type="entry name" value="SBP_bac_5"/>
    <property type="match status" value="1"/>
</dbReference>
<comment type="caution">
    <text evidence="4">The sequence shown here is derived from an EMBL/GenBank/DDBJ whole genome shotgun (WGS) entry which is preliminary data.</text>
</comment>
<dbReference type="Gene3D" id="3.10.105.10">
    <property type="entry name" value="Dipeptide-binding Protein, Domain 3"/>
    <property type="match status" value="1"/>
</dbReference>
<dbReference type="InterPro" id="IPR030678">
    <property type="entry name" value="Peptide/Ni-bd"/>
</dbReference>
<feature type="signal peptide" evidence="2">
    <location>
        <begin position="1"/>
        <end position="22"/>
    </location>
</feature>
<dbReference type="GO" id="GO:0043190">
    <property type="term" value="C:ATP-binding cassette (ABC) transporter complex"/>
    <property type="evidence" value="ECO:0007669"/>
    <property type="project" value="InterPro"/>
</dbReference>
<dbReference type="PANTHER" id="PTHR30290:SF79">
    <property type="entry name" value="DIPEPTIDE-BINDING PROTEIN DPPE"/>
    <property type="match status" value="1"/>
</dbReference>
<accession>A0A6N7J128</accession>
<dbReference type="EMBL" id="VOGC01000009">
    <property type="protein sequence ID" value="MQN02327.1"/>
    <property type="molecule type" value="Genomic_DNA"/>
</dbReference>
<keyword evidence="5" id="KW-1185">Reference proteome</keyword>
<dbReference type="Gene3D" id="3.40.190.10">
    <property type="entry name" value="Periplasmic binding protein-like II"/>
    <property type="match status" value="1"/>
</dbReference>
<dbReference type="InterPro" id="IPR000914">
    <property type="entry name" value="SBP_5_dom"/>
</dbReference>
<dbReference type="GO" id="GO:0015833">
    <property type="term" value="P:peptide transport"/>
    <property type="evidence" value="ECO:0007669"/>
    <property type="project" value="TreeGrafter"/>
</dbReference>
<dbReference type="CDD" id="cd08504">
    <property type="entry name" value="PBP2_OppA"/>
    <property type="match status" value="1"/>
</dbReference>
<name>A0A6N7J128_9FIRM</name>
<sequence length="579" mass="64982">MKKKLLSLLLAAVMTVGMTACGGVKGRSTSSSSGSASGSKKTAAATTENHDTDVLNLNIASEPQSVDPALSISIDGGILIVNSFAGLYTYDQKQKLVPDIADGMPQVSSDKTEYTIKLKKTKWSNGEALTAKDFLYSWNRVIEKKTASGYAYLFDIIARKDGKLDVSAPDDYTLKIKLTNPCPYFNDLLAFPTFFPVYQKEVEKSVTKKVPAGTWSQEAGFVSNGAYILKSWKHNESMVYEKNPNFHDASKVKIKSLHFMLSAQDTTTYAAYNKGDLDFIDTVPNDEIKTVKNSKEFHIMDNLGTYYLAFNVNADLFKNMTEQQAKDFRHAIALLIDRQYIIDTVGQTEQVAADSYIPAGMSDGNGGEFKNKSYYDAKKTGQDSVEEAKKLLEGCGYKFSKQSDGTYKCSPDISFQYILNDDSGHKKIAQAVQQDLQALGINMQIQTEDWKVLIADRQNGNFTFAREGWLADYNDPINMLEMFQTKSGNNDPQFGKDMSKHKSAPQNWKDYDKLIDKIRTSTDFSSRVDLMHQAEDMLMDTWAVIPIYYYNDIYMQKQNVKGVFGTVYGFKYFMYATKS</sequence>
<reference evidence="4" key="1">
    <citation type="journal article" date="2020" name="Appl. Environ. Microbiol.">
        <title>Medium-Chain Fatty Acid Synthesis by 'Candidatus Weimeria bifida' gen. nov., sp. nov., and 'Candidatus Pseudoramibacter fermentans' sp. nov.</title>
        <authorList>
            <person name="Scarborough M.J."/>
            <person name="Myers K.S."/>
            <person name="Donohue T.J."/>
            <person name="Noguera D.R."/>
        </authorList>
    </citation>
    <scope>NUCLEOTIDE SEQUENCE</scope>
    <source>
        <strain evidence="4">LCO1.1</strain>
    </source>
</reference>
<feature type="domain" description="Solute-binding protein family 5" evidence="3">
    <location>
        <begin position="95"/>
        <end position="490"/>
    </location>
</feature>
<organism evidence="4 5">
    <name type="scientific">Candidatus Weimeria bifida</name>
    <dbReference type="NCBI Taxonomy" id="2599074"/>
    <lineage>
        <taxon>Bacteria</taxon>
        <taxon>Bacillati</taxon>
        <taxon>Bacillota</taxon>
        <taxon>Clostridia</taxon>
        <taxon>Lachnospirales</taxon>
        <taxon>Lachnospiraceae</taxon>
        <taxon>Candidatus Weimeria</taxon>
    </lineage>
</organism>
<dbReference type="Proteomes" id="UP000460257">
    <property type="component" value="Unassembled WGS sequence"/>
</dbReference>
<proteinExistence type="predicted"/>
<dbReference type="GO" id="GO:0042597">
    <property type="term" value="C:periplasmic space"/>
    <property type="evidence" value="ECO:0007669"/>
    <property type="project" value="UniProtKB-ARBA"/>
</dbReference>
<dbReference type="PANTHER" id="PTHR30290">
    <property type="entry name" value="PERIPLASMIC BINDING COMPONENT OF ABC TRANSPORTER"/>
    <property type="match status" value="1"/>
</dbReference>
<evidence type="ECO:0000259" key="3">
    <source>
        <dbReference type="Pfam" id="PF00496"/>
    </source>
</evidence>
<keyword evidence="2" id="KW-0732">Signal</keyword>
<evidence type="ECO:0000313" key="5">
    <source>
        <dbReference type="Proteomes" id="UP000460257"/>
    </source>
</evidence>
<feature type="compositionally biased region" description="Low complexity" evidence="1">
    <location>
        <begin position="28"/>
        <end position="47"/>
    </location>
</feature>
<dbReference type="InterPro" id="IPR039424">
    <property type="entry name" value="SBP_5"/>
</dbReference>
<dbReference type="PROSITE" id="PS51257">
    <property type="entry name" value="PROKAR_LIPOPROTEIN"/>
    <property type="match status" value="1"/>
</dbReference>
<feature type="chain" id="PRO_5038853674" evidence="2">
    <location>
        <begin position="23"/>
        <end position="579"/>
    </location>
</feature>
<evidence type="ECO:0000256" key="1">
    <source>
        <dbReference type="SAM" id="MobiDB-lite"/>
    </source>
</evidence>
<evidence type="ECO:0000313" key="4">
    <source>
        <dbReference type="EMBL" id="MQN02327.1"/>
    </source>
</evidence>
<feature type="region of interest" description="Disordered" evidence="1">
    <location>
        <begin position="26"/>
        <end position="47"/>
    </location>
</feature>
<dbReference type="GO" id="GO:1904680">
    <property type="term" value="F:peptide transmembrane transporter activity"/>
    <property type="evidence" value="ECO:0007669"/>
    <property type="project" value="TreeGrafter"/>
</dbReference>
<dbReference type="PIRSF" id="PIRSF002741">
    <property type="entry name" value="MppA"/>
    <property type="match status" value="1"/>
</dbReference>
<dbReference type="Gene3D" id="3.90.76.10">
    <property type="entry name" value="Dipeptide-binding Protein, Domain 1"/>
    <property type="match status" value="1"/>
</dbReference>
<evidence type="ECO:0000256" key="2">
    <source>
        <dbReference type="SAM" id="SignalP"/>
    </source>
</evidence>
<dbReference type="AlphaFoldDB" id="A0A6N7J128"/>
<protein>
    <submittedName>
        <fullName evidence="4">Peptide ABC transporter substrate-binding protein</fullName>
    </submittedName>
</protein>